<feature type="compositionally biased region" description="Low complexity" evidence="1">
    <location>
        <begin position="592"/>
        <end position="611"/>
    </location>
</feature>
<feature type="compositionally biased region" description="Low complexity" evidence="1">
    <location>
        <begin position="374"/>
        <end position="394"/>
    </location>
</feature>
<feature type="compositionally biased region" description="Gly residues" evidence="1">
    <location>
        <begin position="1572"/>
        <end position="1581"/>
    </location>
</feature>
<name>A0A182W2J3_9DIPT</name>
<feature type="compositionally biased region" description="Basic and acidic residues" evidence="1">
    <location>
        <begin position="484"/>
        <end position="493"/>
    </location>
</feature>
<feature type="compositionally biased region" description="Polar residues" evidence="1">
    <location>
        <begin position="3316"/>
        <end position="3326"/>
    </location>
</feature>
<feature type="compositionally biased region" description="Polar residues" evidence="1">
    <location>
        <begin position="2043"/>
        <end position="2062"/>
    </location>
</feature>
<feature type="compositionally biased region" description="Acidic residues" evidence="1">
    <location>
        <begin position="1841"/>
        <end position="1854"/>
    </location>
</feature>
<feature type="region of interest" description="Disordered" evidence="1">
    <location>
        <begin position="310"/>
        <end position="340"/>
    </location>
</feature>
<organism evidence="2 3">
    <name type="scientific">Anopheles minimus</name>
    <dbReference type="NCBI Taxonomy" id="112268"/>
    <lineage>
        <taxon>Eukaryota</taxon>
        <taxon>Metazoa</taxon>
        <taxon>Ecdysozoa</taxon>
        <taxon>Arthropoda</taxon>
        <taxon>Hexapoda</taxon>
        <taxon>Insecta</taxon>
        <taxon>Pterygota</taxon>
        <taxon>Neoptera</taxon>
        <taxon>Endopterygota</taxon>
        <taxon>Diptera</taxon>
        <taxon>Nematocera</taxon>
        <taxon>Culicoidea</taxon>
        <taxon>Culicidae</taxon>
        <taxon>Anophelinae</taxon>
        <taxon>Anopheles</taxon>
    </lineage>
</organism>
<feature type="compositionally biased region" description="Low complexity" evidence="1">
    <location>
        <begin position="683"/>
        <end position="700"/>
    </location>
</feature>
<feature type="compositionally biased region" description="Low complexity" evidence="1">
    <location>
        <begin position="456"/>
        <end position="465"/>
    </location>
</feature>
<feature type="compositionally biased region" description="Polar residues" evidence="1">
    <location>
        <begin position="1958"/>
        <end position="1975"/>
    </location>
</feature>
<feature type="region of interest" description="Disordered" evidence="1">
    <location>
        <begin position="682"/>
        <end position="703"/>
    </location>
</feature>
<feature type="compositionally biased region" description="Basic and acidic residues" evidence="1">
    <location>
        <begin position="2693"/>
        <end position="2711"/>
    </location>
</feature>
<feature type="region of interest" description="Disordered" evidence="1">
    <location>
        <begin position="3485"/>
        <end position="3509"/>
    </location>
</feature>
<feature type="compositionally biased region" description="Polar residues" evidence="1">
    <location>
        <begin position="3351"/>
        <end position="3383"/>
    </location>
</feature>
<feature type="region of interest" description="Disordered" evidence="1">
    <location>
        <begin position="3299"/>
        <end position="3331"/>
    </location>
</feature>
<feature type="compositionally biased region" description="Polar residues" evidence="1">
    <location>
        <begin position="3188"/>
        <end position="3222"/>
    </location>
</feature>
<feature type="region of interest" description="Disordered" evidence="1">
    <location>
        <begin position="577"/>
        <end position="631"/>
    </location>
</feature>
<feature type="compositionally biased region" description="Basic residues" evidence="1">
    <location>
        <begin position="1164"/>
        <end position="1173"/>
    </location>
</feature>
<feature type="region of interest" description="Disordered" evidence="1">
    <location>
        <begin position="2636"/>
        <end position="2711"/>
    </location>
</feature>
<feature type="compositionally biased region" description="Basic and acidic residues" evidence="1">
    <location>
        <begin position="834"/>
        <end position="847"/>
    </location>
</feature>
<feature type="region of interest" description="Disordered" evidence="1">
    <location>
        <begin position="3119"/>
        <end position="3139"/>
    </location>
</feature>
<feature type="region of interest" description="Disordered" evidence="1">
    <location>
        <begin position="374"/>
        <end position="554"/>
    </location>
</feature>
<feature type="region of interest" description="Disordered" evidence="1">
    <location>
        <begin position="1840"/>
        <end position="1893"/>
    </location>
</feature>
<feature type="region of interest" description="Disordered" evidence="1">
    <location>
        <begin position="1137"/>
        <end position="1181"/>
    </location>
</feature>
<feature type="region of interest" description="Disordered" evidence="1">
    <location>
        <begin position="1958"/>
        <end position="2012"/>
    </location>
</feature>
<feature type="region of interest" description="Disordered" evidence="1">
    <location>
        <begin position="3350"/>
        <end position="3452"/>
    </location>
</feature>
<feature type="region of interest" description="Disordered" evidence="1">
    <location>
        <begin position="2043"/>
        <end position="2065"/>
    </location>
</feature>
<feature type="compositionally biased region" description="Basic and acidic residues" evidence="1">
    <location>
        <begin position="541"/>
        <end position="554"/>
    </location>
</feature>
<feature type="compositionally biased region" description="Low complexity" evidence="1">
    <location>
        <begin position="429"/>
        <end position="447"/>
    </location>
</feature>
<feature type="compositionally biased region" description="Polar residues" evidence="1">
    <location>
        <begin position="1999"/>
        <end position="2012"/>
    </location>
</feature>
<evidence type="ECO:0000313" key="3">
    <source>
        <dbReference type="Proteomes" id="UP000075920"/>
    </source>
</evidence>
<feature type="region of interest" description="Disordered" evidence="1">
    <location>
        <begin position="1271"/>
        <end position="1319"/>
    </location>
</feature>
<evidence type="ECO:0000313" key="2">
    <source>
        <dbReference type="EnsemblMetazoa" id="AMIN004553-PA"/>
    </source>
</evidence>
<dbReference type="EnsemblMetazoa" id="AMIN004553-RA">
    <property type="protein sequence ID" value="AMIN004553-PA"/>
    <property type="gene ID" value="AMIN004553"/>
</dbReference>
<feature type="region of interest" description="Disordered" evidence="1">
    <location>
        <begin position="3182"/>
        <end position="3224"/>
    </location>
</feature>
<feature type="compositionally biased region" description="Basic and acidic residues" evidence="1">
    <location>
        <begin position="2638"/>
        <end position="2648"/>
    </location>
</feature>
<keyword evidence="3" id="KW-1185">Reference proteome</keyword>
<feature type="compositionally biased region" description="Basic and acidic residues" evidence="1">
    <location>
        <begin position="1875"/>
        <end position="1884"/>
    </location>
</feature>
<reference evidence="2" key="2">
    <citation type="submission" date="2020-05" db="UniProtKB">
        <authorList>
            <consortium name="EnsemblMetazoa"/>
        </authorList>
    </citation>
    <scope>IDENTIFICATION</scope>
    <source>
        <strain evidence="2">MINIMUS1</strain>
    </source>
</reference>
<reference evidence="3" key="1">
    <citation type="submission" date="2013-03" db="EMBL/GenBank/DDBJ databases">
        <title>The Genome Sequence of Anopheles minimus MINIMUS1.</title>
        <authorList>
            <consortium name="The Broad Institute Genomics Platform"/>
            <person name="Neafsey D.E."/>
            <person name="Walton C."/>
            <person name="Walker B."/>
            <person name="Young S.K."/>
            <person name="Zeng Q."/>
            <person name="Gargeya S."/>
            <person name="Fitzgerald M."/>
            <person name="Haas B."/>
            <person name="Abouelleil A."/>
            <person name="Allen A.W."/>
            <person name="Alvarado L."/>
            <person name="Arachchi H.M."/>
            <person name="Berlin A.M."/>
            <person name="Chapman S.B."/>
            <person name="Gainer-Dewar J."/>
            <person name="Goldberg J."/>
            <person name="Griggs A."/>
            <person name="Gujja S."/>
            <person name="Hansen M."/>
            <person name="Howarth C."/>
            <person name="Imamovic A."/>
            <person name="Ireland A."/>
            <person name="Larimer J."/>
            <person name="McCowan C."/>
            <person name="Murphy C."/>
            <person name="Pearson M."/>
            <person name="Poon T.W."/>
            <person name="Priest M."/>
            <person name="Roberts A."/>
            <person name="Saif S."/>
            <person name="Shea T."/>
            <person name="Sisk P."/>
            <person name="Sykes S."/>
            <person name="Wortman J."/>
            <person name="Nusbaum C."/>
            <person name="Birren B."/>
        </authorList>
    </citation>
    <scope>NUCLEOTIDE SEQUENCE [LARGE SCALE GENOMIC DNA]</scope>
    <source>
        <strain evidence="3">MINIMUS1</strain>
    </source>
</reference>
<feature type="compositionally biased region" description="Low complexity" evidence="1">
    <location>
        <begin position="790"/>
        <end position="804"/>
    </location>
</feature>
<dbReference type="STRING" id="112268.A0A182W2J3"/>
<protein>
    <submittedName>
        <fullName evidence="2">Uncharacterized protein</fullName>
    </submittedName>
</protein>
<feature type="compositionally biased region" description="Polar residues" evidence="1">
    <location>
        <begin position="414"/>
        <end position="424"/>
    </location>
</feature>
<feature type="compositionally biased region" description="Low complexity" evidence="1">
    <location>
        <begin position="754"/>
        <end position="767"/>
    </location>
</feature>
<feature type="compositionally biased region" description="Low complexity" evidence="1">
    <location>
        <begin position="503"/>
        <end position="535"/>
    </location>
</feature>
<sequence length="3569" mass="390419">DDKPEQDAQSESSVPVSEIVTDSYRFSSQGIVVSPDKHDVLDFSGLYERSESEERFGVLKEEMILIDTRKSSLSAVEISTFDDDSPILTDFTTSSITYVSDRIDSSSLELMVNEPTMNFLRIGNNLPSVDRKSDMQSPGSCVSFTTTTSENIESISHDVEKNTNIGGAFQSVMPTESERSVSVSDNAASDYSNESATKYNLPYDTESDGYDASAVITKRKGMKSQENVAEQKQVKSAKLISVDQRHGSASPQSDITEYTESVSYVDSIIDSTNYGSALKHKEIQQDSLAKDKQKDTYETIVKPNLLTTDQEKTPLPLDTTRKPPTETIESSQVKRRPKTKTTVTKVNLHKQTAIDISKRSTKVVDIRVSTAYSTATATKSTTTSSRTSTTTTRTHGYMQSTLSRDQKMLRPLSLTDSPHSSPSKTTHRSAIAPISSAQSTSSYSPAHSAERKSAKSSKATAQTKQNLPESALTTKLGASGMNMRKLEMKDIKSTTKSSINRASSTLVATSSSMSSSSTSSQNRLSRSTSSTVARRATAKYDSTEHHVVKKADKEQANLVTKSTLPAAVKTSKDRVNKSLIPVKVQTSKRDSTPSPSRVSKPKTKPVSVPKSSEPKTPKTTNPSEKTTGKKDHSVQLITKSIPKVTSTVRKEGSKQTLDDVYRCKSAMHYTYKDAVTFDHAEVPSSLPSSPSRLNKSSSNSTNVLTSEVFTRTIDSSKSIEVIYKQPSTSHELYRRVNEYRYNDVDMNFIETTDSSLSDSIALPSSSSEQESDATGKLKQSASPEGSPKQTSSSSAVTTMTTLTSKKNQLAHHPHHPTRPSKHGIASGKRARAHSPAEPKYRKSDIWSRTDPPASSQELPDTSEDSDLYYYHRQQHYQLQQQHQLPPVAGFADRRLTASLDGIVLESSISPILDFRASTPPRMKYKFDYDSSMFPATMSDIPLISITKECSEDEDVSSSSPTNKMNIEDALTDTEDLVMDAGQRERKTISSTPIEPVSNNLSLLEALQTPLAGAVTDVEDCSDTSDEDERDKKPDREVEISLDDFLDQGYVDEMTKTDQRGAKPKILTRSCSKATESASKSLKVCVDISAALTDCEDCAMSGDEEPDNENMVPDCPEDILMRVDADNGMVDIHNAVRRRQDKHMARTEQAQSSSSDSDEPECKVVRHRKPHRKGVPTENRNTSDCENILVSDEESTACANPGPISVFEADEITMEASDHEAEPTTTFPEINICFVTDDADIEEPIKKKHTSSRPSSLSVGQINADDAVTDVENLDSSDSDNDTPHQNRRLIPRAVARGGKGGGLTDVEDFNTSGEDNDDQEHLDMVGGTDHSFLPSPTREIAIMRGDGSGEQTSNVMPLNHACLLAKTPDIEQALTDFEDLDVNDDENMYDDSKYTNDALPEMDNDSVYTSENTPHAPKQNWIDQAHDPLTDTEDIFFDRGQNKPNNVSVSFGTNELRRRRKPKGSAGTQSYKGKTFLDTSATAQENGPSTTDVEDLYLSDDDAGFSTIPMDRSKQRRATIQVPPNQNAECAKTDIEYLSGDEYVSERTVPSPTVCPDGFRSTIKSRERLSGRQGGRLGGGCPNDVHPPAPSIRKLSPTPDAANCHTDCEEIQGASDEEDAANHGTTDQESISRARTATPFELRRALDESGSCEIHDAIVGPPSRYRQDMKRVQLNDGQEMPTDVEFLDEDPLPFAPYTLCAAPLHNTYTEHDDALQTSTRFEGDEYLELVKSEAGRLIDDVLEQSVSIVNSSQPGPMTIDRDLHPPSESEQYAIRSDILSSTDGDAVVKSPTIESMSGKSFDDNMSNPEYDTMLLGTSFGATAVGADGQCNAFPTMQRDIAEEDRDDDNGDVEDDGVKFERGMPVDGDVCPTVSRTDDDNKPVDDGGAVGGKAPVDQERAAADAARRAQKVDRKYARLSSDLGPEMLLDKNQEYDDAISQIKDEVSMLQSEYSKMSWDESMSMTTGDFGSSTPDNDLQELEKPSDSSSFEGQPVPKPRTSISSRTDTATRSSLLESFDHQDSIEQYPEPMPAHLVDSERLRQGSITSDDLSNVAQKDSSEMVTSEEDISTGAKFFIGECSSDIITRSTTEKRSDYAFDNEGYTISQDSQGTDDDTRREALEMYQQQIKLEDGFTLDSLKELDIGSRTSGKPLVVHSPVTAAAQPVTKPSQTEQGEATILDTTTPEYSHMTIDEITIAKTLEEVKESLDAVQEELIEAVTDGTPIKQSPSEFEFKILPSTRYVQDPIYETNQEEAVAVSTATSAAITTTTIVSEGGLSDCEPKPSVSGPPIKIDEAPTAGSSDSSQLEMPARLRHSPHAVHAKGSRWSATDVDSSGESHYQSFEHTDSSRPLSSDIEQVLPYASSEYETALDHSIVPTSIGTEYHSAVSTLHSYPVSSHDSMKSFDSESSGNLASIESEATETLVPSTMDVDFDSSDAALIHDDSEDDLRDKILLLDDKEELSSAASSIPIAMKRSHEMDFAELKSDSMIEESIHFDEQREASVRADLMQEEKLLSSSIGTARDLVEAMQATSLEDVKTEPADDAKLGTSLEDGSILSISLSSASNLETIMENLSEKTTAAPVPTHVEIGLDAVTPTTSGTTGYIGDITLTSTVLKEGDVNFLNTQATTEIIEMSADLTGRDESEETVRKRGHKRTESTSIISGKFMAEMGENRDSIESQDESLSQETASKPSCSERDEMRDESSDSDYDRYESEYARSFRAPVSQSKKKDKKAGDVFEKDFELDRRNSFSPSQSVIETIVEDVHAEIEQSDEAQRIMASKSQLLQEYRESSSHNIPDIHVTDDFAEPMSPGKDDMDLYEQKLYETPKPETGASPETMVSVVETVSKVETTAGTSTMTTTVVSASSSGMTKQAGIQYAKQEEYQLTEEQYQELIEQKYKAKLADTTTKYGYDVDDKDDSAGSDSFEMLEQPDISDEFVIVEEVAREAHEFDSEGKSMAIKHTKIEKKHDEDVEKILVKSAPAHTNAGSMYAANMRDDMMYEFEESPPTGGAEVDGAGVTMDLLNNGYPLEESKRWVEMQLAETQNFRYPYEDRLEDIKEEDTDFEVGSSRIGSIKDSFSSTPDYDMLAKRMASREHDDISMSSLQEFENLEHVISLENRKMQQGSQDSLSNGSYTRRFMQRGGHGDDISLSSLKEFEGLENACMEAHLIEIKAKEEAALLLSRSDESNKSNGSNGAKRSPPSNGSGVATKRQLSGEGSSTQMISSASATTTVVGVTGSAGPAEVITTKVEKKVSAESNRDALSTVSTTTTTVTTISHEGQARQIVDEEDTSHILTVSSDSLEGTRTAAKQLPASRDTLPSTHSSSDSLEIHSKNNVDVMTSSIDSIEFSKTGVATTRSSQSDSIEHMAQQQQPYRSDSTDSIEAQQHQQKLQHHAQQVTLQGIHGSGDTKRDSLESLAASSDNQSGFSSPTKSAHGSTGAYHQQQQTVQTTATSLHTSVISTGGRTMQKDISADSLTGPDAAFLTSTESLETSSTATNATYQNETDSQMSSSVTSCDSITMVDTVGPQALDNWDTFASSAMATGHGEIAFDDVKETTKERIQSKSGEKEE</sequence>
<feature type="compositionally biased region" description="Basic residues" evidence="1">
    <location>
        <begin position="2311"/>
        <end position="2323"/>
    </location>
</feature>
<dbReference type="Proteomes" id="UP000075920">
    <property type="component" value="Unassembled WGS sequence"/>
</dbReference>
<feature type="compositionally biased region" description="Polar residues" evidence="1">
    <location>
        <begin position="3120"/>
        <end position="3133"/>
    </location>
</feature>
<accession>A0A182W2J3</accession>
<feature type="compositionally biased region" description="Polar residues" evidence="1">
    <location>
        <begin position="3417"/>
        <end position="3441"/>
    </location>
</feature>
<evidence type="ECO:0000256" key="1">
    <source>
        <dbReference type="SAM" id="MobiDB-lite"/>
    </source>
</evidence>
<feature type="region of interest" description="Disordered" evidence="1">
    <location>
        <begin position="3547"/>
        <end position="3569"/>
    </location>
</feature>
<feature type="compositionally biased region" description="Polar residues" evidence="1">
    <location>
        <begin position="777"/>
        <end position="789"/>
    </location>
</feature>
<feature type="compositionally biased region" description="Basic residues" evidence="1">
    <location>
        <begin position="808"/>
        <end position="821"/>
    </location>
</feature>
<proteinExistence type="predicted"/>
<feature type="region of interest" description="Disordered" evidence="1">
    <location>
        <begin position="1564"/>
        <end position="1636"/>
    </location>
</feature>
<feature type="region of interest" description="Disordered" evidence="1">
    <location>
        <begin position="2273"/>
        <end position="2351"/>
    </location>
</feature>
<feature type="region of interest" description="Disordered" evidence="1">
    <location>
        <begin position="754"/>
        <end position="862"/>
    </location>
</feature>
<feature type="compositionally biased region" description="Acidic residues" evidence="1">
    <location>
        <begin position="1271"/>
        <end position="1280"/>
    </location>
</feature>
<dbReference type="VEuPathDB" id="VectorBase:AMIN004553"/>
<feature type="compositionally biased region" description="Low complexity" evidence="1">
    <location>
        <begin position="3485"/>
        <end position="3499"/>
    </location>
</feature>
<feature type="compositionally biased region" description="Polar residues" evidence="1">
    <location>
        <begin position="2681"/>
        <end position="2692"/>
    </location>
</feature>
<feature type="compositionally biased region" description="Polar residues" evidence="1">
    <location>
        <begin position="3500"/>
        <end position="3509"/>
    </location>
</feature>
<feature type="compositionally biased region" description="Polar residues" evidence="1">
    <location>
        <begin position="2326"/>
        <end position="2340"/>
    </location>
</feature>
<feature type="compositionally biased region" description="Basic and acidic residues" evidence="1">
    <location>
        <begin position="3550"/>
        <end position="3569"/>
    </location>
</feature>
<feature type="compositionally biased region" description="Low complexity" evidence="1">
    <location>
        <begin position="3384"/>
        <end position="3396"/>
    </location>
</feature>
<feature type="compositionally biased region" description="Low complexity" evidence="1">
    <location>
        <begin position="3442"/>
        <end position="3452"/>
    </location>
</feature>
<feature type="compositionally biased region" description="Polar residues" evidence="1">
    <location>
        <begin position="1623"/>
        <end position="1635"/>
    </location>
</feature>